<gene>
    <name evidence="1" type="ORF">IE53DRAFT_343374</name>
</gene>
<dbReference type="EMBL" id="KZ819891">
    <property type="protein sequence ID" value="PWN50860.1"/>
    <property type="molecule type" value="Genomic_DNA"/>
</dbReference>
<proteinExistence type="predicted"/>
<evidence type="ECO:0000313" key="1">
    <source>
        <dbReference type="EMBL" id="PWN50860.1"/>
    </source>
</evidence>
<reference evidence="1 2" key="1">
    <citation type="journal article" date="2018" name="Mol. Biol. Evol.">
        <title>Broad Genomic Sampling Reveals a Smut Pathogenic Ancestry of the Fungal Clade Ustilaginomycotina.</title>
        <authorList>
            <person name="Kijpornyongpan T."/>
            <person name="Mondo S.J."/>
            <person name="Barry K."/>
            <person name="Sandor L."/>
            <person name="Lee J."/>
            <person name="Lipzen A."/>
            <person name="Pangilinan J."/>
            <person name="LaButti K."/>
            <person name="Hainaut M."/>
            <person name="Henrissat B."/>
            <person name="Grigoriev I.V."/>
            <person name="Spatafora J.W."/>
            <person name="Aime M.C."/>
        </authorList>
    </citation>
    <scope>NUCLEOTIDE SEQUENCE [LARGE SCALE GENOMIC DNA]</scope>
    <source>
        <strain evidence="1 2">SA 807</strain>
    </source>
</reference>
<protein>
    <submittedName>
        <fullName evidence="1">Uncharacterized protein</fullName>
    </submittedName>
</protein>
<organism evidence="1 2">
    <name type="scientific">Violaceomyces palustris</name>
    <dbReference type="NCBI Taxonomy" id="1673888"/>
    <lineage>
        <taxon>Eukaryota</taxon>
        <taxon>Fungi</taxon>
        <taxon>Dikarya</taxon>
        <taxon>Basidiomycota</taxon>
        <taxon>Ustilaginomycotina</taxon>
        <taxon>Ustilaginomycetes</taxon>
        <taxon>Violaceomycetales</taxon>
        <taxon>Violaceomycetaceae</taxon>
        <taxon>Violaceomyces</taxon>
    </lineage>
</organism>
<sequence length="234" mass="26523">MMEEDRCLIQHRIRPFIERSGEEGEEEEESDFEFLLKSFDSALPYLESIGSGSQWGRIPFSERPKFVEEMTRFCEASTGSYREGKEKWLLLSEVEVGNSDPSLAPPSSWLRNGFVGFSLDSHPTYFSRGSELFKILDQVKEEGGSYFYIHYLVSDRRREGLNRGVGGRLIREVVGMAGSKGIGRIFCDCWGGNGGGLVRFYESQGFKSVGEFSVDGKHDPGMVWEGHLLEMRLD</sequence>
<accession>A0ACD0NYD8</accession>
<evidence type="ECO:0000313" key="2">
    <source>
        <dbReference type="Proteomes" id="UP000245626"/>
    </source>
</evidence>
<dbReference type="Proteomes" id="UP000245626">
    <property type="component" value="Unassembled WGS sequence"/>
</dbReference>
<keyword evidence="2" id="KW-1185">Reference proteome</keyword>
<name>A0ACD0NYD8_9BASI</name>